<evidence type="ECO:0000313" key="2">
    <source>
        <dbReference type="EMBL" id="CRL02133.1"/>
    </source>
</evidence>
<name>A0A1J1IPG3_9DIPT</name>
<feature type="transmembrane region" description="Helical" evidence="1">
    <location>
        <begin position="34"/>
        <end position="53"/>
    </location>
</feature>
<reference evidence="2 3" key="1">
    <citation type="submission" date="2015-04" db="EMBL/GenBank/DDBJ databases">
        <authorList>
            <person name="Syromyatnikov M.Y."/>
            <person name="Popov V.N."/>
        </authorList>
    </citation>
    <scope>NUCLEOTIDE SEQUENCE [LARGE SCALE GENOMIC DNA]</scope>
</reference>
<keyword evidence="1" id="KW-0472">Membrane</keyword>
<sequence length="109" mass="12989">MSFSSQFNVNVMELSGCRIPMKYYFRYSSLRFDLLTISRAYLLVGKLFLFVSIDRNWVSMNMMWFSHIFQPTKVLLKIFEKLLKFDSVVMEKSIEMCDVEKSVLHDFDS</sequence>
<evidence type="ECO:0000313" key="3">
    <source>
        <dbReference type="Proteomes" id="UP000183832"/>
    </source>
</evidence>
<evidence type="ECO:0000256" key="1">
    <source>
        <dbReference type="SAM" id="Phobius"/>
    </source>
</evidence>
<protein>
    <submittedName>
        <fullName evidence="2">CLUMA_CG015479, isoform A</fullName>
    </submittedName>
</protein>
<dbReference type="AlphaFoldDB" id="A0A1J1IPG3"/>
<organism evidence="2 3">
    <name type="scientific">Clunio marinus</name>
    <dbReference type="NCBI Taxonomy" id="568069"/>
    <lineage>
        <taxon>Eukaryota</taxon>
        <taxon>Metazoa</taxon>
        <taxon>Ecdysozoa</taxon>
        <taxon>Arthropoda</taxon>
        <taxon>Hexapoda</taxon>
        <taxon>Insecta</taxon>
        <taxon>Pterygota</taxon>
        <taxon>Neoptera</taxon>
        <taxon>Endopterygota</taxon>
        <taxon>Diptera</taxon>
        <taxon>Nematocera</taxon>
        <taxon>Chironomoidea</taxon>
        <taxon>Chironomidae</taxon>
        <taxon>Clunio</taxon>
    </lineage>
</organism>
<dbReference type="Proteomes" id="UP000183832">
    <property type="component" value="Unassembled WGS sequence"/>
</dbReference>
<proteinExistence type="predicted"/>
<keyword evidence="1" id="KW-1133">Transmembrane helix</keyword>
<keyword evidence="1" id="KW-0812">Transmembrane</keyword>
<gene>
    <name evidence="2" type="ORF">CLUMA_CG015479</name>
</gene>
<dbReference type="EMBL" id="CVRI01000057">
    <property type="protein sequence ID" value="CRL02133.1"/>
    <property type="molecule type" value="Genomic_DNA"/>
</dbReference>
<keyword evidence="3" id="KW-1185">Reference proteome</keyword>
<accession>A0A1J1IPG3</accession>